<dbReference type="CDD" id="cd04301">
    <property type="entry name" value="NAT_SF"/>
    <property type="match status" value="1"/>
</dbReference>
<dbReference type="Gene3D" id="3.40.630.30">
    <property type="match status" value="1"/>
</dbReference>
<dbReference type="RefSeq" id="WP_187247390.1">
    <property type="nucleotide sequence ID" value="NZ_BAAAOK010000001.1"/>
</dbReference>
<organism evidence="2 3">
    <name type="scientific">Actinomadura alba</name>
    <dbReference type="NCBI Taxonomy" id="406431"/>
    <lineage>
        <taxon>Bacteria</taxon>
        <taxon>Bacillati</taxon>
        <taxon>Actinomycetota</taxon>
        <taxon>Actinomycetes</taxon>
        <taxon>Streptosporangiales</taxon>
        <taxon>Thermomonosporaceae</taxon>
        <taxon>Actinomadura</taxon>
    </lineage>
</organism>
<evidence type="ECO:0000259" key="1">
    <source>
        <dbReference type="PROSITE" id="PS51186"/>
    </source>
</evidence>
<comment type="caution">
    <text evidence="2">The sequence shown here is derived from an EMBL/GenBank/DDBJ whole genome shotgun (WGS) entry which is preliminary data.</text>
</comment>
<accession>A0ABR7LZQ2</accession>
<dbReference type="InterPro" id="IPR000182">
    <property type="entry name" value="GNAT_dom"/>
</dbReference>
<dbReference type="Pfam" id="PF00583">
    <property type="entry name" value="Acetyltransf_1"/>
    <property type="match status" value="1"/>
</dbReference>
<dbReference type="InterPro" id="IPR016181">
    <property type="entry name" value="Acyl_CoA_acyltransferase"/>
</dbReference>
<dbReference type="EMBL" id="JABVEC010000040">
    <property type="protein sequence ID" value="MBC6470344.1"/>
    <property type="molecule type" value="Genomic_DNA"/>
</dbReference>
<evidence type="ECO:0000313" key="3">
    <source>
        <dbReference type="Proteomes" id="UP000805614"/>
    </source>
</evidence>
<evidence type="ECO:0000313" key="2">
    <source>
        <dbReference type="EMBL" id="MBC6470344.1"/>
    </source>
</evidence>
<gene>
    <name evidence="2" type="ORF">HKK74_33355</name>
</gene>
<name>A0ABR7LZQ2_9ACTN</name>
<sequence length="170" mass="19176">MEEIITYLEMTSADGLIPARPVPEMTLERVDPTSPLIVPTQTRMGAPFGWRTATRSPEQWAECLAHPLRQFWGIRYADEIAGIIDFDSQPGGEVEITTFGLLPEFVGRGLGGHALTLVVRQAWAAEPVDAASVGRVWLHTSTRDHPNALRNYERRGFRPYKTRVNRRHDL</sequence>
<dbReference type="SUPFAM" id="SSF55729">
    <property type="entry name" value="Acyl-CoA N-acyltransferases (Nat)"/>
    <property type="match status" value="1"/>
</dbReference>
<keyword evidence="3" id="KW-1185">Reference proteome</keyword>
<protein>
    <submittedName>
        <fullName evidence="2">GNAT family N-acetyltransferase</fullName>
    </submittedName>
</protein>
<reference evidence="2 3" key="1">
    <citation type="submission" date="2020-06" db="EMBL/GenBank/DDBJ databases">
        <title>Actinomadura xiongansis sp. nov., isolated from soil of Baiyangdian.</title>
        <authorList>
            <person name="Zhang X."/>
        </authorList>
    </citation>
    <scope>NUCLEOTIDE SEQUENCE [LARGE SCALE GENOMIC DNA]</scope>
    <source>
        <strain evidence="2 3">HBUM206468</strain>
    </source>
</reference>
<dbReference type="PROSITE" id="PS51186">
    <property type="entry name" value="GNAT"/>
    <property type="match status" value="1"/>
</dbReference>
<proteinExistence type="predicted"/>
<dbReference type="Proteomes" id="UP000805614">
    <property type="component" value="Unassembled WGS sequence"/>
</dbReference>
<feature type="domain" description="N-acetyltransferase" evidence="1">
    <location>
        <begin position="25"/>
        <end position="170"/>
    </location>
</feature>